<dbReference type="InterPro" id="IPR013766">
    <property type="entry name" value="Thioredoxin_domain"/>
</dbReference>
<accession>A0A0B0EJE1</accession>
<dbReference type="PROSITE" id="PS00460">
    <property type="entry name" value="GLUTATHIONE_PEROXID_1"/>
    <property type="match status" value="1"/>
</dbReference>
<organism evidence="8 9">
    <name type="scientific">Candidatus Scalindua brodae</name>
    <dbReference type="NCBI Taxonomy" id="237368"/>
    <lineage>
        <taxon>Bacteria</taxon>
        <taxon>Pseudomonadati</taxon>
        <taxon>Planctomycetota</taxon>
        <taxon>Candidatus Brocadiia</taxon>
        <taxon>Candidatus Brocadiales</taxon>
        <taxon>Candidatus Scalinduaceae</taxon>
        <taxon>Candidatus Scalindua</taxon>
    </lineage>
</organism>
<dbReference type="eggNOG" id="COG0386">
    <property type="taxonomic scope" value="Bacteria"/>
</dbReference>
<dbReference type="AlphaFoldDB" id="A0A0B0EJE1"/>
<dbReference type="PIRSF" id="PIRSF000303">
    <property type="entry name" value="Glutathion_perox"/>
    <property type="match status" value="1"/>
</dbReference>
<protein>
    <recommendedName>
        <fullName evidence="5">Glutathione peroxidase</fullName>
    </recommendedName>
</protein>
<dbReference type="PANTHER" id="PTHR11592">
    <property type="entry name" value="GLUTATHIONE PEROXIDASE"/>
    <property type="match status" value="1"/>
</dbReference>
<dbReference type="PANTHER" id="PTHR11592:SF78">
    <property type="entry name" value="GLUTATHIONE PEROXIDASE"/>
    <property type="match status" value="1"/>
</dbReference>
<proteinExistence type="inferred from homology"/>
<evidence type="ECO:0000256" key="1">
    <source>
        <dbReference type="ARBA" id="ARBA00006926"/>
    </source>
</evidence>
<dbReference type="FunFam" id="3.40.30.10:FF:000010">
    <property type="entry name" value="Glutathione peroxidase"/>
    <property type="match status" value="1"/>
</dbReference>
<evidence type="ECO:0000256" key="3">
    <source>
        <dbReference type="ARBA" id="ARBA00023002"/>
    </source>
</evidence>
<dbReference type="Pfam" id="PF00255">
    <property type="entry name" value="GSHPx"/>
    <property type="match status" value="1"/>
</dbReference>
<dbReference type="PROSITE" id="PS51352">
    <property type="entry name" value="THIOREDOXIN_2"/>
    <property type="match status" value="1"/>
</dbReference>
<comment type="similarity">
    <text evidence="1 5">Belongs to the glutathione peroxidase family.</text>
</comment>
<evidence type="ECO:0000313" key="8">
    <source>
        <dbReference type="EMBL" id="KHE92151.1"/>
    </source>
</evidence>
<evidence type="ECO:0000256" key="2">
    <source>
        <dbReference type="ARBA" id="ARBA00022559"/>
    </source>
</evidence>
<keyword evidence="2 5" id="KW-0575">Peroxidase</keyword>
<dbReference type="PRINTS" id="PR01011">
    <property type="entry name" value="GLUTPROXDASE"/>
</dbReference>
<evidence type="ECO:0000313" key="9">
    <source>
        <dbReference type="Proteomes" id="UP000030652"/>
    </source>
</evidence>
<feature type="domain" description="Thioredoxin" evidence="7">
    <location>
        <begin position="23"/>
        <end position="184"/>
    </location>
</feature>
<dbReference type="InterPro" id="IPR029759">
    <property type="entry name" value="GPX_AS"/>
</dbReference>
<dbReference type="PATRIC" id="fig|237368.3.peg.2270"/>
<dbReference type="SUPFAM" id="SSF52833">
    <property type="entry name" value="Thioredoxin-like"/>
    <property type="match status" value="1"/>
</dbReference>
<sequence>MIKFSLMFFLTTSFLGVIAFAQNVESSQFYDIEVESIEGKTYTLSEYQGKVVLIVNTASKCGYTPQYKTLQSLYEQYKGKGLVVLGMPCNQFGSQEPGTEAEIKKFCELNYGVTFPLLKKADVRGPNQHPLYQYLLKESSSSKDISWNFEKFLIGRDGKIKNRFSTGTTPLSKAVVSSIKRALKD</sequence>
<dbReference type="GO" id="GO:0004601">
    <property type="term" value="F:peroxidase activity"/>
    <property type="evidence" value="ECO:0007669"/>
    <property type="project" value="UniProtKB-KW"/>
</dbReference>
<dbReference type="InterPro" id="IPR000889">
    <property type="entry name" value="Glutathione_peroxidase"/>
</dbReference>
<feature type="chain" id="PRO_5002056634" description="Glutathione peroxidase" evidence="6">
    <location>
        <begin position="22"/>
        <end position="185"/>
    </location>
</feature>
<dbReference type="PROSITE" id="PS51355">
    <property type="entry name" value="GLUTATHIONE_PEROXID_3"/>
    <property type="match status" value="1"/>
</dbReference>
<evidence type="ECO:0000256" key="6">
    <source>
        <dbReference type="SAM" id="SignalP"/>
    </source>
</evidence>
<name>A0A0B0EJE1_9BACT</name>
<dbReference type="Proteomes" id="UP000030652">
    <property type="component" value="Unassembled WGS sequence"/>
</dbReference>
<dbReference type="InterPro" id="IPR036249">
    <property type="entry name" value="Thioredoxin-like_sf"/>
</dbReference>
<feature type="signal peptide" evidence="6">
    <location>
        <begin position="1"/>
        <end position="21"/>
    </location>
</feature>
<reference evidence="8 9" key="1">
    <citation type="submission" date="2014-10" db="EMBL/GenBank/DDBJ databases">
        <title>Draft genome of anammox bacterium scalindua brodae, obtained using differential coverage binning of sequence data from two enrichment reactors.</title>
        <authorList>
            <person name="Speth D.R."/>
            <person name="Russ L."/>
            <person name="Kartal B."/>
            <person name="Op den Camp H.J."/>
            <person name="Dutilh B.E."/>
            <person name="Jetten M.S."/>
        </authorList>
    </citation>
    <scope>NUCLEOTIDE SEQUENCE [LARGE SCALE GENOMIC DNA]</scope>
    <source>
        <strain evidence="8">RU1</strain>
    </source>
</reference>
<feature type="active site" evidence="4">
    <location>
        <position position="61"/>
    </location>
</feature>
<dbReference type="GO" id="GO:0034599">
    <property type="term" value="P:cellular response to oxidative stress"/>
    <property type="evidence" value="ECO:0007669"/>
    <property type="project" value="TreeGrafter"/>
</dbReference>
<keyword evidence="6" id="KW-0732">Signal</keyword>
<gene>
    <name evidence="8" type="primary">gpx1</name>
    <name evidence="8" type="ORF">SCABRO_02101</name>
</gene>
<evidence type="ECO:0000259" key="7">
    <source>
        <dbReference type="PROSITE" id="PS51352"/>
    </source>
</evidence>
<keyword evidence="3 5" id="KW-0560">Oxidoreductase</keyword>
<dbReference type="EMBL" id="JRYO01000148">
    <property type="protein sequence ID" value="KHE92151.1"/>
    <property type="molecule type" value="Genomic_DNA"/>
</dbReference>
<dbReference type="Gene3D" id="3.40.30.10">
    <property type="entry name" value="Glutaredoxin"/>
    <property type="match status" value="1"/>
</dbReference>
<evidence type="ECO:0000256" key="5">
    <source>
        <dbReference type="RuleBase" id="RU000499"/>
    </source>
</evidence>
<dbReference type="CDD" id="cd00340">
    <property type="entry name" value="GSH_Peroxidase"/>
    <property type="match status" value="1"/>
</dbReference>
<comment type="caution">
    <text evidence="8">The sequence shown here is derived from an EMBL/GenBank/DDBJ whole genome shotgun (WGS) entry which is preliminary data.</text>
</comment>
<evidence type="ECO:0000256" key="4">
    <source>
        <dbReference type="PIRSR" id="PIRSR000303-1"/>
    </source>
</evidence>